<protein>
    <recommendedName>
        <fullName evidence="5">Heat-inducible transcription repressor HrcA C-terminal domain-containing protein</fullName>
    </recommendedName>
</protein>
<dbReference type="Proteomes" id="UP000176593">
    <property type="component" value="Unassembled WGS sequence"/>
</dbReference>
<reference evidence="6 7" key="1">
    <citation type="journal article" date="2016" name="Nat. Commun.">
        <title>Thousands of microbial genomes shed light on interconnected biogeochemical processes in an aquifer system.</title>
        <authorList>
            <person name="Anantharaman K."/>
            <person name="Brown C.T."/>
            <person name="Hug L.A."/>
            <person name="Sharon I."/>
            <person name="Castelle C.J."/>
            <person name="Probst A.J."/>
            <person name="Thomas B.C."/>
            <person name="Singh A."/>
            <person name="Wilkins M.J."/>
            <person name="Karaoz U."/>
            <person name="Brodie E.L."/>
            <person name="Williams K.H."/>
            <person name="Hubbard S.S."/>
            <person name="Banfield J.F."/>
        </authorList>
    </citation>
    <scope>NUCLEOTIDE SEQUENCE [LARGE SCALE GENOMIC DNA]</scope>
</reference>
<dbReference type="PANTHER" id="PTHR34824:SF1">
    <property type="entry name" value="HEAT-INDUCIBLE TRANSCRIPTION REPRESSOR HRCA"/>
    <property type="match status" value="1"/>
</dbReference>
<evidence type="ECO:0000313" key="7">
    <source>
        <dbReference type="Proteomes" id="UP000176593"/>
    </source>
</evidence>
<dbReference type="AlphaFoldDB" id="A0A1F7V8M6"/>
<dbReference type="Pfam" id="PF01628">
    <property type="entry name" value="HrcA"/>
    <property type="match status" value="1"/>
</dbReference>
<evidence type="ECO:0000256" key="2">
    <source>
        <dbReference type="ARBA" id="ARBA00023015"/>
    </source>
</evidence>
<dbReference type="InterPro" id="IPR029016">
    <property type="entry name" value="GAF-like_dom_sf"/>
</dbReference>
<evidence type="ECO:0000313" key="6">
    <source>
        <dbReference type="EMBL" id="OGL86859.1"/>
    </source>
</evidence>
<comment type="caution">
    <text evidence="6">The sequence shown here is derived from an EMBL/GenBank/DDBJ whole genome shotgun (WGS) entry which is preliminary data.</text>
</comment>
<dbReference type="EMBL" id="MGEQ01000004">
    <property type="protein sequence ID" value="OGL86859.1"/>
    <property type="molecule type" value="Genomic_DNA"/>
</dbReference>
<evidence type="ECO:0000256" key="4">
    <source>
        <dbReference type="ARBA" id="ARBA00023163"/>
    </source>
</evidence>
<dbReference type="GO" id="GO:0003677">
    <property type="term" value="F:DNA binding"/>
    <property type="evidence" value="ECO:0007669"/>
    <property type="project" value="InterPro"/>
</dbReference>
<dbReference type="InterPro" id="IPR021153">
    <property type="entry name" value="HrcA_C"/>
</dbReference>
<feature type="domain" description="Heat-inducible transcription repressor HrcA C-terminal" evidence="5">
    <location>
        <begin position="91"/>
        <end position="213"/>
    </location>
</feature>
<proteinExistence type="predicted"/>
<keyword evidence="4" id="KW-0804">Transcription</keyword>
<dbReference type="PANTHER" id="PTHR34824">
    <property type="entry name" value="HEAT-INDUCIBLE TRANSCRIPTION REPRESSOR HRCA"/>
    <property type="match status" value="1"/>
</dbReference>
<sequence>MDSRAQQLLRLIIDDYIKTAKPVGSQYLVETYGLSSSSATIRHELSLLEEEGYLRQPHTSSGRVPTEKAYLYYLQHVMGEESSIKKQPSFEIKEQDQESTLKAIAKRLVEISGETAIVGFDRNWSYYTGVSNLFLKPEFQDANIAVSLGELIDQFDQVMTNVFDQVPFETQVLIGSHNPFGDQMTTMMIRYRLPNGAHGILGLVGPMRMNYARNLALLQQAQQLIERI</sequence>
<dbReference type="GO" id="GO:0045892">
    <property type="term" value="P:negative regulation of DNA-templated transcription"/>
    <property type="evidence" value="ECO:0007669"/>
    <property type="project" value="TreeGrafter"/>
</dbReference>
<name>A0A1F7V8M6_9BACT</name>
<keyword evidence="2" id="KW-0805">Transcription regulation</keyword>
<evidence type="ECO:0000256" key="1">
    <source>
        <dbReference type="ARBA" id="ARBA00022491"/>
    </source>
</evidence>
<dbReference type="InterPro" id="IPR002571">
    <property type="entry name" value="HrcA"/>
</dbReference>
<dbReference type="SUPFAM" id="SSF55781">
    <property type="entry name" value="GAF domain-like"/>
    <property type="match status" value="1"/>
</dbReference>
<keyword evidence="3" id="KW-0346">Stress response</keyword>
<evidence type="ECO:0000259" key="5">
    <source>
        <dbReference type="Pfam" id="PF01628"/>
    </source>
</evidence>
<organism evidence="6 7">
    <name type="scientific">Candidatus Uhrbacteria bacterium RIFCSPLOWO2_02_FULL_48_18</name>
    <dbReference type="NCBI Taxonomy" id="1802408"/>
    <lineage>
        <taxon>Bacteria</taxon>
        <taxon>Candidatus Uhriibacteriota</taxon>
    </lineage>
</organism>
<dbReference type="InterPro" id="IPR036388">
    <property type="entry name" value="WH-like_DNA-bd_sf"/>
</dbReference>
<evidence type="ECO:0000256" key="3">
    <source>
        <dbReference type="ARBA" id="ARBA00023016"/>
    </source>
</evidence>
<dbReference type="Gene3D" id="3.30.450.40">
    <property type="match status" value="1"/>
</dbReference>
<dbReference type="InterPro" id="IPR036390">
    <property type="entry name" value="WH_DNA-bd_sf"/>
</dbReference>
<dbReference type="Gene3D" id="1.10.10.10">
    <property type="entry name" value="Winged helix-like DNA-binding domain superfamily/Winged helix DNA-binding domain"/>
    <property type="match status" value="1"/>
</dbReference>
<dbReference type="SUPFAM" id="SSF46785">
    <property type="entry name" value="Winged helix' DNA-binding domain"/>
    <property type="match status" value="1"/>
</dbReference>
<gene>
    <name evidence="6" type="ORF">A3I41_01105</name>
</gene>
<accession>A0A1F7V8M6</accession>
<keyword evidence="1" id="KW-0678">Repressor</keyword>